<dbReference type="OrthoDB" id="9150859at2"/>
<dbReference type="AlphaFoldDB" id="A0A4S8EP47"/>
<accession>A0A4S8EP47</accession>
<reference evidence="1 2" key="1">
    <citation type="journal article" date="2015" name="Antonie Van Leeuwenhoek">
        <title>Lampropedia puyangensis sp. nov., isolated from symptomatic bark of Populus ? euramericana canker and emended description of Lampropedia hyalina (Ehrenberg 1832) Lee et al. 2004.</title>
        <authorList>
            <person name="Li Y."/>
            <person name="Wang T."/>
            <person name="Piao C.G."/>
            <person name="Wang L.F."/>
            <person name="Tian G.Z."/>
            <person name="Zhu T.H."/>
            <person name="Guo M.W."/>
        </authorList>
    </citation>
    <scope>NUCLEOTIDE SEQUENCE [LARGE SCALE GENOMIC DNA]</scope>
    <source>
        <strain evidence="1 2">2-bin</strain>
    </source>
</reference>
<name>A0A4S8EP47_9BURK</name>
<evidence type="ECO:0000313" key="2">
    <source>
        <dbReference type="Proteomes" id="UP000308917"/>
    </source>
</evidence>
<dbReference type="RefSeq" id="WP_136574957.1">
    <property type="nucleotide sequence ID" value="NZ_STFG01000038.1"/>
</dbReference>
<evidence type="ECO:0000313" key="1">
    <source>
        <dbReference type="EMBL" id="THT95968.1"/>
    </source>
</evidence>
<gene>
    <name evidence="1" type="ORF">E9531_16945</name>
</gene>
<dbReference type="Proteomes" id="UP000308917">
    <property type="component" value="Unassembled WGS sequence"/>
</dbReference>
<sequence>MRLTSKNIRSNPLALVRSLPTKLVSVNQIKLADDRVTDEIFVSRYKAFLLGKSVVHQTRVSLDLIRSGFWKKDQQGNWGLINNPIDPKHLQDAIAMIRLGSRPALHLYENPNQSDSKRFVCSDDEVTYAAYGKLEISKVPVVLMAKPRDLEESCLSVRCYQRKGKDSIALLEGIVPVIHELVPSILGQKKPELIETLDTLTETLRDLKEPLRAFHQPGSVTLHYHHTLYSVLFRAEECLDSMKLLISKGRVLLAAALLRSLHELALVFYVDWLTPMQTYRYLQMASVIPEREWEATCERWRKEEIAAGTSPLDAKNIKDAHMRAFRLGSVVNERARIFPLGEDFHRDVYRFLSEVVHHDFSMTARYTHTLDNGDDAVYFNDVLKAITHLSDIIVAAIVTRVRSDLGPISATPSSSVD</sequence>
<protein>
    <submittedName>
        <fullName evidence="1">Uncharacterized protein</fullName>
    </submittedName>
</protein>
<comment type="caution">
    <text evidence="1">The sequence shown here is derived from an EMBL/GenBank/DDBJ whole genome shotgun (WGS) entry which is preliminary data.</text>
</comment>
<dbReference type="EMBL" id="STFG01000038">
    <property type="protein sequence ID" value="THT95968.1"/>
    <property type="molecule type" value="Genomic_DNA"/>
</dbReference>
<organism evidence="1 2">
    <name type="scientific">Lampropedia puyangensis</name>
    <dbReference type="NCBI Taxonomy" id="1330072"/>
    <lineage>
        <taxon>Bacteria</taxon>
        <taxon>Pseudomonadati</taxon>
        <taxon>Pseudomonadota</taxon>
        <taxon>Betaproteobacteria</taxon>
        <taxon>Burkholderiales</taxon>
        <taxon>Comamonadaceae</taxon>
        <taxon>Lampropedia</taxon>
    </lineage>
</organism>
<keyword evidence="2" id="KW-1185">Reference proteome</keyword>
<proteinExistence type="predicted"/>